<comment type="caution">
    <text evidence="1">The sequence shown here is derived from an EMBL/GenBank/DDBJ whole genome shotgun (WGS) entry which is preliminary data.</text>
</comment>
<dbReference type="EMBL" id="RJVG01000002">
    <property type="protein sequence ID" value="ROR30623.1"/>
    <property type="molecule type" value="Genomic_DNA"/>
</dbReference>
<evidence type="ECO:0000313" key="2">
    <source>
        <dbReference type="Proteomes" id="UP000273083"/>
    </source>
</evidence>
<dbReference type="OrthoDB" id="1934714at2"/>
<name>A0A3N1XVI5_9FIRM</name>
<dbReference type="Pfam" id="PF06949">
    <property type="entry name" value="DUF1292"/>
    <property type="match status" value="1"/>
</dbReference>
<dbReference type="RefSeq" id="WP_123608314.1">
    <property type="nucleotide sequence ID" value="NZ_RJVG01000002.1"/>
</dbReference>
<protein>
    <submittedName>
        <fullName evidence="1">Uncharacterized protein DUF1292</fullName>
    </submittedName>
</protein>
<sequence length="92" mass="10646">MSEKLERIVFTNDDSEEVEFYVLEQTMINGINYLLVADSDNEEDEANALILKEKAIVDNKETIYDVVENEEEILSISKIFVELLDDVDIELE</sequence>
<evidence type="ECO:0000313" key="1">
    <source>
        <dbReference type="EMBL" id="ROR30623.1"/>
    </source>
</evidence>
<dbReference type="Proteomes" id="UP000273083">
    <property type="component" value="Unassembled WGS sequence"/>
</dbReference>
<dbReference type="InterPro" id="IPR009711">
    <property type="entry name" value="UPF0473"/>
</dbReference>
<dbReference type="AlphaFoldDB" id="A0A3N1XVI5"/>
<gene>
    <name evidence="1" type="ORF">EDD66_102276</name>
</gene>
<accession>A0A3N1XVI5</accession>
<reference evidence="1 2" key="1">
    <citation type="submission" date="2018-11" db="EMBL/GenBank/DDBJ databases">
        <title>Genomic Encyclopedia of Type Strains, Phase IV (KMG-IV): sequencing the most valuable type-strain genomes for metagenomic binning, comparative biology and taxonomic classification.</title>
        <authorList>
            <person name="Goeker M."/>
        </authorList>
    </citation>
    <scope>NUCLEOTIDE SEQUENCE [LARGE SCALE GENOMIC DNA]</scope>
    <source>
        <strain evidence="1 2">DSM 26537</strain>
    </source>
</reference>
<organism evidence="1 2">
    <name type="scientific">Mobilisporobacter senegalensis</name>
    <dbReference type="NCBI Taxonomy" id="1329262"/>
    <lineage>
        <taxon>Bacteria</taxon>
        <taxon>Bacillati</taxon>
        <taxon>Bacillota</taxon>
        <taxon>Clostridia</taxon>
        <taxon>Lachnospirales</taxon>
        <taxon>Lachnospiraceae</taxon>
        <taxon>Mobilisporobacter</taxon>
    </lineage>
</organism>
<keyword evidence="2" id="KW-1185">Reference proteome</keyword>
<proteinExistence type="predicted"/>